<comment type="caution">
    <text evidence="1">The sequence shown here is derived from an EMBL/GenBank/DDBJ whole genome shotgun (WGS) entry which is preliminary data.</text>
</comment>
<accession>A0ABR2YTN0</accession>
<proteinExistence type="predicted"/>
<reference evidence="1 2" key="1">
    <citation type="journal article" date="2024" name="Nat. Commun.">
        <title>Phylogenomics reveals the evolutionary origins of lichenization in chlorophyte algae.</title>
        <authorList>
            <person name="Puginier C."/>
            <person name="Libourel C."/>
            <person name="Otte J."/>
            <person name="Skaloud P."/>
            <person name="Haon M."/>
            <person name="Grisel S."/>
            <person name="Petersen M."/>
            <person name="Berrin J.G."/>
            <person name="Delaux P.M."/>
            <person name="Dal Grande F."/>
            <person name="Keller J."/>
        </authorList>
    </citation>
    <scope>NUCLEOTIDE SEQUENCE [LARGE SCALE GENOMIC DNA]</scope>
    <source>
        <strain evidence="1 2">SAG 216-7</strain>
    </source>
</reference>
<dbReference type="EMBL" id="JALJOT010000006">
    <property type="protein sequence ID" value="KAK9909951.1"/>
    <property type="molecule type" value="Genomic_DNA"/>
</dbReference>
<dbReference type="Proteomes" id="UP001491310">
    <property type="component" value="Unassembled WGS sequence"/>
</dbReference>
<evidence type="ECO:0000313" key="1">
    <source>
        <dbReference type="EMBL" id="KAK9909951.1"/>
    </source>
</evidence>
<gene>
    <name evidence="1" type="ORF">WJX75_009974</name>
</gene>
<organism evidence="1 2">
    <name type="scientific">Coccomyxa subellipsoidea</name>
    <dbReference type="NCBI Taxonomy" id="248742"/>
    <lineage>
        <taxon>Eukaryota</taxon>
        <taxon>Viridiplantae</taxon>
        <taxon>Chlorophyta</taxon>
        <taxon>core chlorophytes</taxon>
        <taxon>Trebouxiophyceae</taxon>
        <taxon>Trebouxiophyceae incertae sedis</taxon>
        <taxon>Coccomyxaceae</taxon>
        <taxon>Coccomyxa</taxon>
    </lineage>
</organism>
<protein>
    <submittedName>
        <fullName evidence="1">Uncharacterized protein</fullName>
    </submittedName>
</protein>
<name>A0ABR2YTN0_9CHLO</name>
<sequence length="183" mass="19170">MAPLAQQVMAQPGAQVSPVTLALQVLWEPQGRRETLATLVRQVLKATQEMRAEMGPLVAPAQKICDIGANGDTGGTGGTGGTGCNGASASCPAGNEPFACGANGCHHRPVLASRLPNVQPLSGQHLLSLGRDRAGLYTMSGRNCVADCGRELLRDSRRQLLSCMPGMRSRPVLAGRCVVVQRM</sequence>
<evidence type="ECO:0000313" key="2">
    <source>
        <dbReference type="Proteomes" id="UP001491310"/>
    </source>
</evidence>
<keyword evidence="2" id="KW-1185">Reference proteome</keyword>